<keyword evidence="13" id="KW-1185">Reference proteome</keyword>
<evidence type="ECO:0000256" key="9">
    <source>
        <dbReference type="PROSITE-ProRule" id="PRU00357"/>
    </source>
</evidence>
<dbReference type="RefSeq" id="XP_031375938.1">
    <property type="nucleotide sequence ID" value="XM_031520078.1"/>
</dbReference>
<dbReference type="Pfam" id="PF00643">
    <property type="entry name" value="zf-B_box"/>
    <property type="match status" value="1"/>
</dbReference>
<feature type="domain" description="B box-type" evidence="11">
    <location>
        <begin position="52"/>
        <end position="99"/>
    </location>
</feature>
<evidence type="ECO:0000313" key="15">
    <source>
        <dbReference type="RefSeq" id="XP_031401106.1"/>
    </source>
</evidence>
<dbReference type="Proteomes" id="UP000515151">
    <property type="component" value="Chromosome 6"/>
</dbReference>
<evidence type="ECO:0000256" key="6">
    <source>
        <dbReference type="ARBA" id="ARBA00022833"/>
    </source>
</evidence>
<evidence type="ECO:0000256" key="1">
    <source>
        <dbReference type="ARBA" id="ARBA00004123"/>
    </source>
</evidence>
<keyword evidence="7 9" id="KW-0539">Nucleus</keyword>
<evidence type="ECO:0000313" key="14">
    <source>
        <dbReference type="RefSeq" id="XP_031375938.1"/>
    </source>
</evidence>
<comment type="subcellular location">
    <subcellularLocation>
        <location evidence="1 9">Nucleus</location>
    </subcellularLocation>
</comment>
<dbReference type="RefSeq" id="XP_031401106.1">
    <property type="nucleotide sequence ID" value="XM_031545246.1"/>
</dbReference>
<dbReference type="InterPro" id="IPR000315">
    <property type="entry name" value="Znf_B-box"/>
</dbReference>
<evidence type="ECO:0000259" key="12">
    <source>
        <dbReference type="PROSITE" id="PS51017"/>
    </source>
</evidence>
<dbReference type="PROSITE" id="PS50119">
    <property type="entry name" value="ZF_BBOX"/>
    <property type="match status" value="2"/>
</dbReference>
<keyword evidence="5 8" id="KW-0863">Zinc-finger</keyword>
<dbReference type="GO" id="GO:0005634">
    <property type="term" value="C:nucleus"/>
    <property type="evidence" value="ECO:0007669"/>
    <property type="project" value="UniProtKB-SubCell"/>
</dbReference>
<sequence length="478" mass="51929">MVNPKSRTGVSAPCDFCSERAAVLYCRADSAKLCLFCDQHVHSANLLSRKHTRSQICDNCSAEPVSVRCSTDNLVLCHECDWDAHGSCPVSASHDRTPVEGFSGCPSAPELAALWGLDLEKKKPSPTGQMNPLMPNVVYGFQDSIVPTNNPLIFSNMSCGEILNASKRQDPGTGRSKRVIHEQLLELLKQDVVSGAGGGNDNGEGGGGENMVPGTPNINAWEGNIDGSGAGVFGDGASNTAVGTVPSQMLQQQGIFTSLLMLPGPMDLKESTEGNTQWESNPSRTAQIWDFNLGQLRDHEEPGLLEVGYVTNDTGFTIKSYGELLKESSFTSTKVLEDMYQFNCSLAHEDVTSFIQQNKHPAASQGPATSESNNLPIPRTSPNAIPVKPKGFTVSTDNNQFADQPVLVRSDSGRTTAARRANVDLLAQHRDSAMLRYKEKKKTRRYDKHIRYESRKARADTRKRVKGRFVKATAAPDG</sequence>
<feature type="domain" description="B box-type" evidence="11">
    <location>
        <begin position="14"/>
        <end position="56"/>
    </location>
</feature>
<dbReference type="Pfam" id="PF06203">
    <property type="entry name" value="CCT"/>
    <property type="match status" value="1"/>
</dbReference>
<keyword evidence="3" id="KW-0479">Metal-binding</keyword>
<evidence type="ECO:0000256" key="7">
    <source>
        <dbReference type="ARBA" id="ARBA00023242"/>
    </source>
</evidence>
<feature type="domain" description="CCT" evidence="12">
    <location>
        <begin position="430"/>
        <end position="472"/>
    </location>
</feature>
<evidence type="ECO:0000256" key="10">
    <source>
        <dbReference type="SAM" id="MobiDB-lite"/>
    </source>
</evidence>
<organism evidence="13 14">
    <name type="scientific">Punica granatum</name>
    <name type="common">Pomegranate</name>
    <dbReference type="NCBI Taxonomy" id="22663"/>
    <lineage>
        <taxon>Eukaryota</taxon>
        <taxon>Viridiplantae</taxon>
        <taxon>Streptophyta</taxon>
        <taxon>Embryophyta</taxon>
        <taxon>Tracheophyta</taxon>
        <taxon>Spermatophyta</taxon>
        <taxon>Magnoliopsida</taxon>
        <taxon>eudicotyledons</taxon>
        <taxon>Gunneridae</taxon>
        <taxon>Pentapetalae</taxon>
        <taxon>rosids</taxon>
        <taxon>malvids</taxon>
        <taxon>Myrtales</taxon>
        <taxon>Lythraceae</taxon>
        <taxon>Punica</taxon>
    </lineage>
</organism>
<feature type="region of interest" description="Disordered" evidence="10">
    <location>
        <begin position="193"/>
        <end position="216"/>
    </location>
</feature>
<gene>
    <name evidence="14" type="primary">LOC116190396</name>
    <name evidence="15" type="synonym">LOC116211053</name>
</gene>
<feature type="compositionally biased region" description="Polar residues" evidence="10">
    <location>
        <begin position="366"/>
        <end position="383"/>
    </location>
</feature>
<evidence type="ECO:0000256" key="5">
    <source>
        <dbReference type="ARBA" id="ARBA00022771"/>
    </source>
</evidence>
<evidence type="ECO:0000256" key="3">
    <source>
        <dbReference type="ARBA" id="ARBA00022723"/>
    </source>
</evidence>
<keyword evidence="4" id="KW-0677">Repeat</keyword>
<feature type="compositionally biased region" description="Gly residues" evidence="10">
    <location>
        <begin position="195"/>
        <end position="209"/>
    </location>
</feature>
<evidence type="ECO:0000313" key="13">
    <source>
        <dbReference type="Proteomes" id="UP000515151"/>
    </source>
</evidence>
<dbReference type="CDD" id="cd19821">
    <property type="entry name" value="Bbox1_BBX-like"/>
    <property type="match status" value="1"/>
</dbReference>
<dbReference type="PROSITE" id="PS51017">
    <property type="entry name" value="CCT"/>
    <property type="match status" value="1"/>
</dbReference>
<dbReference type="InterPro" id="IPR049808">
    <property type="entry name" value="CONSTANS-like_Bbox1"/>
</dbReference>
<feature type="region of interest" description="Disordered" evidence="10">
    <location>
        <begin position="358"/>
        <end position="384"/>
    </location>
</feature>
<dbReference type="GO" id="GO:0008270">
    <property type="term" value="F:zinc ion binding"/>
    <property type="evidence" value="ECO:0007669"/>
    <property type="project" value="UniProtKB-KW"/>
</dbReference>
<proteinExistence type="inferred from homology"/>
<dbReference type="GeneID" id="116190396"/>
<reference evidence="14 15" key="2">
    <citation type="submission" date="2025-04" db="UniProtKB">
        <authorList>
            <consortium name="RefSeq"/>
        </authorList>
    </citation>
    <scope>IDENTIFICATION</scope>
    <source>
        <tissue evidence="14 15">Leaf</tissue>
    </source>
</reference>
<dbReference type="InterPro" id="IPR010402">
    <property type="entry name" value="CCT_domain"/>
</dbReference>
<keyword evidence="6" id="KW-0862">Zinc</keyword>
<dbReference type="PANTHER" id="PTHR31717:SF45">
    <property type="entry name" value="ZINC FINGER PROTEIN CONSTANS-LIKE 14-RELATED"/>
    <property type="match status" value="1"/>
</dbReference>
<comment type="similarity">
    <text evidence="2">Belongs to the CONSTANS family.</text>
</comment>
<dbReference type="OrthoDB" id="153872at2759"/>
<dbReference type="AlphaFoldDB" id="A0A6P8C3K2"/>
<dbReference type="GO" id="GO:0006355">
    <property type="term" value="P:regulation of DNA-templated transcription"/>
    <property type="evidence" value="ECO:0007669"/>
    <property type="project" value="UniProtKB-ARBA"/>
</dbReference>
<evidence type="ECO:0000256" key="8">
    <source>
        <dbReference type="PROSITE-ProRule" id="PRU00024"/>
    </source>
</evidence>
<accession>A0A6P8C3K2</accession>
<protein>
    <submittedName>
        <fullName evidence="15">Zinc finger protein CONSTANS-LIKE 14 isoform X1</fullName>
    </submittedName>
    <submittedName>
        <fullName evidence="14">Zinc finger protein CONSTANS-LIKE 14-like isoform X1</fullName>
    </submittedName>
</protein>
<dbReference type="SMART" id="SM00336">
    <property type="entry name" value="BBOX"/>
    <property type="match status" value="2"/>
</dbReference>
<evidence type="ECO:0000256" key="4">
    <source>
        <dbReference type="ARBA" id="ARBA00022737"/>
    </source>
</evidence>
<reference evidence="13" key="1">
    <citation type="journal article" date="2020" name="Plant Biotechnol. J.">
        <title>The pomegranate (Punica granatum L.) draft genome dissects genetic divergence between soft- and hard-seeded cultivars.</title>
        <authorList>
            <person name="Luo X."/>
            <person name="Li H."/>
            <person name="Wu Z."/>
            <person name="Yao W."/>
            <person name="Zhao P."/>
            <person name="Cao D."/>
            <person name="Yu H."/>
            <person name="Li K."/>
            <person name="Poudel K."/>
            <person name="Zhao D."/>
            <person name="Zhang F."/>
            <person name="Xia X."/>
            <person name="Chen L."/>
            <person name="Wang Q."/>
            <person name="Jing D."/>
            <person name="Cao S."/>
        </authorList>
    </citation>
    <scope>NUCLEOTIDE SEQUENCE [LARGE SCALE GENOMIC DNA]</scope>
</reference>
<dbReference type="PANTHER" id="PTHR31717">
    <property type="entry name" value="ZINC FINGER PROTEIN CONSTANS-LIKE 10"/>
    <property type="match status" value="1"/>
</dbReference>
<evidence type="ECO:0000259" key="11">
    <source>
        <dbReference type="PROSITE" id="PS50119"/>
    </source>
</evidence>
<evidence type="ECO:0000256" key="2">
    <source>
        <dbReference type="ARBA" id="ARBA00010024"/>
    </source>
</evidence>
<name>A0A6P8C3K2_PUNGR</name>